<reference evidence="2" key="1">
    <citation type="submission" date="2021-09" db="EMBL/GenBank/DDBJ databases">
        <authorList>
            <consortium name="AG Swart"/>
            <person name="Singh M."/>
            <person name="Singh A."/>
            <person name="Seah K."/>
            <person name="Emmerich C."/>
        </authorList>
    </citation>
    <scope>NUCLEOTIDE SEQUENCE</scope>
    <source>
        <strain evidence="2">ATCC30299</strain>
    </source>
</reference>
<protein>
    <submittedName>
        <fullName evidence="2">Uncharacterized protein</fullName>
    </submittedName>
</protein>
<organism evidence="2 3">
    <name type="scientific">Blepharisma stoltei</name>
    <dbReference type="NCBI Taxonomy" id="1481888"/>
    <lineage>
        <taxon>Eukaryota</taxon>
        <taxon>Sar</taxon>
        <taxon>Alveolata</taxon>
        <taxon>Ciliophora</taxon>
        <taxon>Postciliodesmatophora</taxon>
        <taxon>Heterotrichea</taxon>
        <taxon>Heterotrichida</taxon>
        <taxon>Blepharismidae</taxon>
        <taxon>Blepharisma</taxon>
    </lineage>
</organism>
<dbReference type="AlphaFoldDB" id="A0AAU9KDY4"/>
<gene>
    <name evidence="2" type="ORF">BSTOLATCC_MIC64165</name>
</gene>
<sequence>MGVIDEEYFYKEKTELSPEAQKDADLICDNLRMKFVKDWVLNKNLDTYKTDAERDWAYIVKREYRFAVLLRSFFDGMFIGNLVQLGLSWSLKRLVFSPLFVTWPAVYYWQIGKRFNQHNRRFFELLNVGTEFELGAERNRVLEECNRIARRGDF</sequence>
<keyword evidence="1" id="KW-1133">Transmembrane helix</keyword>
<name>A0AAU9KDY4_9CILI</name>
<dbReference type="Proteomes" id="UP001162131">
    <property type="component" value="Unassembled WGS sequence"/>
</dbReference>
<evidence type="ECO:0000313" key="2">
    <source>
        <dbReference type="EMBL" id="CAG9335702.1"/>
    </source>
</evidence>
<keyword evidence="1" id="KW-0812">Transmembrane</keyword>
<keyword evidence="3" id="KW-1185">Reference proteome</keyword>
<comment type="caution">
    <text evidence="2">The sequence shown here is derived from an EMBL/GenBank/DDBJ whole genome shotgun (WGS) entry which is preliminary data.</text>
</comment>
<feature type="transmembrane region" description="Helical" evidence="1">
    <location>
        <begin position="68"/>
        <end position="87"/>
    </location>
</feature>
<proteinExistence type="predicted"/>
<dbReference type="EMBL" id="CAJZBQ010000062">
    <property type="protein sequence ID" value="CAG9335702.1"/>
    <property type="molecule type" value="Genomic_DNA"/>
</dbReference>
<accession>A0AAU9KDY4</accession>
<keyword evidence="1" id="KW-0472">Membrane</keyword>
<evidence type="ECO:0000313" key="3">
    <source>
        <dbReference type="Proteomes" id="UP001162131"/>
    </source>
</evidence>
<feature type="transmembrane region" description="Helical" evidence="1">
    <location>
        <begin position="93"/>
        <end position="111"/>
    </location>
</feature>
<evidence type="ECO:0000256" key="1">
    <source>
        <dbReference type="SAM" id="Phobius"/>
    </source>
</evidence>